<feature type="transmembrane region" description="Helical" evidence="5">
    <location>
        <begin position="20"/>
        <end position="43"/>
    </location>
</feature>
<dbReference type="Pfam" id="PF12698">
    <property type="entry name" value="ABC2_membrane_3"/>
    <property type="match status" value="2"/>
</dbReference>
<feature type="transmembrane region" description="Helical" evidence="5">
    <location>
        <begin position="703"/>
        <end position="722"/>
    </location>
</feature>
<dbReference type="InterPro" id="IPR051328">
    <property type="entry name" value="T7SS_ABC-Transporter"/>
</dbReference>
<dbReference type="NCBIfam" id="TIGR03061">
    <property type="entry name" value="pip_yhgE_Nterm"/>
    <property type="match status" value="1"/>
</dbReference>
<dbReference type="PANTHER" id="PTHR43077:SF5">
    <property type="entry name" value="PHAGE INFECTION PROTEIN"/>
    <property type="match status" value="1"/>
</dbReference>
<feature type="domain" description="ABC-2 type transporter transmembrane" evidence="6">
    <location>
        <begin position="597"/>
        <end position="776"/>
    </location>
</feature>
<evidence type="ECO:0000259" key="6">
    <source>
        <dbReference type="Pfam" id="PF12698"/>
    </source>
</evidence>
<feature type="transmembrane region" description="Helical" evidence="5">
    <location>
        <begin position="603"/>
        <end position="623"/>
    </location>
</feature>
<keyword evidence="4 5" id="KW-0472">Membrane</keyword>
<dbReference type="GO" id="GO:0140359">
    <property type="term" value="F:ABC-type transporter activity"/>
    <property type="evidence" value="ECO:0007669"/>
    <property type="project" value="InterPro"/>
</dbReference>
<dbReference type="InterPro" id="IPR023908">
    <property type="entry name" value="xxxLxxG_rpt"/>
</dbReference>
<evidence type="ECO:0000313" key="8">
    <source>
        <dbReference type="Proteomes" id="UP000520011"/>
    </source>
</evidence>
<proteinExistence type="predicted"/>
<dbReference type="AlphaFoldDB" id="A0A7W8MVX6"/>
<feature type="transmembrane region" description="Helical" evidence="5">
    <location>
        <begin position="761"/>
        <end position="781"/>
    </location>
</feature>
<dbReference type="Proteomes" id="UP000520011">
    <property type="component" value="Unassembled WGS sequence"/>
</dbReference>
<evidence type="ECO:0000256" key="1">
    <source>
        <dbReference type="ARBA" id="ARBA00004141"/>
    </source>
</evidence>
<keyword evidence="3 5" id="KW-1133">Transmembrane helix</keyword>
<evidence type="ECO:0000256" key="5">
    <source>
        <dbReference type="SAM" id="Phobius"/>
    </source>
</evidence>
<dbReference type="InterPro" id="IPR017500">
    <property type="entry name" value="Phage_infect_YhgE_N"/>
</dbReference>
<feature type="domain" description="ABC-2 type transporter transmembrane" evidence="6">
    <location>
        <begin position="26"/>
        <end position="166"/>
    </location>
</feature>
<dbReference type="RefSeq" id="WP_183254860.1">
    <property type="nucleotide sequence ID" value="NZ_JACHEP010000014.1"/>
</dbReference>
<accession>A0A7W8MVX6</accession>
<gene>
    <name evidence="7" type="ORF">HNQ34_002478</name>
</gene>
<organism evidence="7 8">
    <name type="scientific">Anoxybacteroides tepidamans</name>
    <dbReference type="NCBI Taxonomy" id="265948"/>
    <lineage>
        <taxon>Bacteria</taxon>
        <taxon>Bacillati</taxon>
        <taxon>Bacillota</taxon>
        <taxon>Bacilli</taxon>
        <taxon>Bacillales</taxon>
        <taxon>Anoxybacillaceae</taxon>
        <taxon>Anoxybacteroides</taxon>
    </lineage>
</organism>
<dbReference type="InterPro" id="IPR017501">
    <property type="entry name" value="Phage_infect_YhgE_C"/>
</dbReference>
<dbReference type="EMBL" id="JACHEP010000014">
    <property type="protein sequence ID" value="MBB5325378.1"/>
    <property type="molecule type" value="Genomic_DNA"/>
</dbReference>
<evidence type="ECO:0000313" key="7">
    <source>
        <dbReference type="EMBL" id="MBB5325378.1"/>
    </source>
</evidence>
<dbReference type="GO" id="GO:0016020">
    <property type="term" value="C:membrane"/>
    <property type="evidence" value="ECO:0007669"/>
    <property type="project" value="UniProtKB-SubCell"/>
</dbReference>
<keyword evidence="8" id="KW-1185">Reference proteome</keyword>
<evidence type="ECO:0000256" key="4">
    <source>
        <dbReference type="ARBA" id="ARBA00023136"/>
    </source>
</evidence>
<dbReference type="PANTHER" id="PTHR43077">
    <property type="entry name" value="TRANSPORT PERMEASE YVFS-RELATED"/>
    <property type="match status" value="1"/>
</dbReference>
<feature type="transmembrane region" description="Helical" evidence="5">
    <location>
        <begin position="635"/>
        <end position="655"/>
    </location>
</feature>
<dbReference type="NCBIfam" id="TIGR03057">
    <property type="entry name" value="xxxLxxG_by_4"/>
    <property type="match status" value="4"/>
</dbReference>
<dbReference type="Gene3D" id="3.40.1710.10">
    <property type="entry name" value="abc type-2 transporter like domain"/>
    <property type="match status" value="1"/>
</dbReference>
<evidence type="ECO:0000256" key="3">
    <source>
        <dbReference type="ARBA" id="ARBA00022989"/>
    </source>
</evidence>
<dbReference type="Gene3D" id="1.10.287.950">
    <property type="entry name" value="Methyl-accepting chemotaxis protein"/>
    <property type="match status" value="2"/>
</dbReference>
<dbReference type="NCBIfam" id="TIGR03062">
    <property type="entry name" value="pip_yhgE_Cterm"/>
    <property type="match status" value="1"/>
</dbReference>
<comment type="subcellular location">
    <subcellularLocation>
        <location evidence="1">Membrane</location>
        <topology evidence="1">Multi-pass membrane protein</topology>
    </subcellularLocation>
</comment>
<comment type="caution">
    <text evidence="7">The sequence shown here is derived from an EMBL/GenBank/DDBJ whole genome shotgun (WGS) entry which is preliminary data.</text>
</comment>
<name>A0A7W8MVX6_9BACL</name>
<reference evidence="7 8" key="1">
    <citation type="submission" date="2020-08" db="EMBL/GenBank/DDBJ databases">
        <title>Genomic Encyclopedia of Type Strains, Phase IV (KMG-IV): sequencing the most valuable type-strain genomes for metagenomic binning, comparative biology and taxonomic classification.</title>
        <authorList>
            <person name="Goeker M."/>
        </authorList>
    </citation>
    <scope>NUCLEOTIDE SEQUENCE [LARGE SCALE GENOMIC DNA]</scope>
    <source>
        <strain evidence="7 8">DSM 16325</strain>
    </source>
</reference>
<sequence length="800" mass="85705">MKSISLFVQELKSMATNRKVLVPVLAVLFIPLLYSGMFLWAFWDPYAHLDELPVAVVNNDKGAVFNGEKLEIGDELVKKLKENKKFAWHFVSEKEAEKGLKQQTYYMVVKIPENFSENATTIQDEHPKRMTLIYMPNESFNFLSAQIGNTAVEKIKEELSHTVTATYAETMFDNVQKMAKGLQDASDGAKQVHDGVSAAKDGAVKLQDGLHSAKEGSGQLKQGANVAKNGAAEIYKNLKVLAEKSLAFENGLKSASDGSERLNGGLKQLNDGFVRMQEGQSQLLDGAKQVEDGTKQLSGGLKQSLAGMEQMKEKVPQLTTGTLQLKNGASNLASSLEQWKQGAENTKAGAVQVSDGLQQIIAQLDAIIAQTADANEKATLQTLKNSLLPLSEGSKQVAGGMAQLSDGAGALKTGADQLVSGASQLYEGGLAFNQAIEQLFAGQQKLVAGADALVVGQGKVVQGLTAFGEKMAEAKNGVSQLASGSGQLSSGLRELADGSTRLQNGVSQLAAGAEKLSGGMARLEGGISQLSNGVNQLSDGSDQLVDGMKKLDDGSKELAAKLSDGAKKAGDVKANNDIYHMFAEPVKMKNERIYHVPNYGTGFTPYFLSLGLFVGALLLSIVFPLREPAGIPSSGLSWFLSKFSILVIVGVIQALLADTVLLAGLGLDVQSVPNFIIFSIITSITFITLIQFLVTTLGDPGRFVGIIILILQLTTSAGTFPLELIPKTLQPFNAYLPMTYSVFGFKAVISSGDFTFMWENIAILAIFIAVLSIGTILYFTVQHKRKFYTMTQNMTEAPKA</sequence>
<keyword evidence="2 5" id="KW-0812">Transmembrane</keyword>
<feature type="transmembrane region" description="Helical" evidence="5">
    <location>
        <begin position="675"/>
        <end position="694"/>
    </location>
</feature>
<protein>
    <submittedName>
        <fullName evidence="7">Putative membrane protein</fullName>
    </submittedName>
</protein>
<evidence type="ECO:0000256" key="2">
    <source>
        <dbReference type="ARBA" id="ARBA00022692"/>
    </source>
</evidence>
<dbReference type="InterPro" id="IPR013525">
    <property type="entry name" value="ABC2_TM"/>
</dbReference>